<dbReference type="SUPFAM" id="SSF53784">
    <property type="entry name" value="Phosphofructokinase"/>
    <property type="match status" value="1"/>
</dbReference>
<sequence length="365" mass="39112">MTRPLRLGVLTGGGDCPGLNALIRGLVRRGAHEFGHSFVGIENGFMGLMEPELVRPLGVEDTRGILPKGGTILGTSNKANPFSYPVREGAAWVERDLSDHAMRRCEELALDGLIAIGGDGTLSIAHRLAEKGLKVVGCPKTIDNDLCGTDQTFGFDTARLIVTEALDRLHSTAESHDRVMIVEIMGRNAGFLTLESGIAGGADLILLPEIPYRVEAILDTLRRRATRRRSFSIIAISEGAYPEGGVLSVLAQAADIPGRGVVRLGGSGKVCADLLASHIDAEIRVTVLGHLQRGGSPSAADRVLATRYGCKVLDLVRDGEWGHMVALRNNDIVSVPLSESRKERRVDPRGDLVRFARSMGIGFGD</sequence>
<comment type="caution">
    <text evidence="9">Lacks conserved residue(s) required for the propagation of feature annotation.</text>
</comment>
<dbReference type="HAMAP" id="MF_01976">
    <property type="entry name" value="Phosphofructokinase_III"/>
    <property type="match status" value="1"/>
</dbReference>
<dbReference type="EC" id="2.7.1.11" evidence="9"/>
<dbReference type="GO" id="GO:0016208">
    <property type="term" value="F:AMP binding"/>
    <property type="evidence" value="ECO:0007669"/>
    <property type="project" value="TreeGrafter"/>
</dbReference>
<dbReference type="PRINTS" id="PR00476">
    <property type="entry name" value="PHFRCTKINASE"/>
</dbReference>
<comment type="cofactor">
    <cofactor evidence="1 9">
        <name>Mg(2+)</name>
        <dbReference type="ChEBI" id="CHEBI:18420"/>
    </cofactor>
</comment>
<dbReference type="InterPro" id="IPR022953">
    <property type="entry name" value="ATP_PFK"/>
</dbReference>
<comment type="subcellular location">
    <subcellularLocation>
        <location evidence="9">Cytoplasm</location>
    </subcellularLocation>
</comment>
<dbReference type="GO" id="GO:0042802">
    <property type="term" value="F:identical protein binding"/>
    <property type="evidence" value="ECO:0007669"/>
    <property type="project" value="TreeGrafter"/>
</dbReference>
<comment type="similarity">
    <text evidence="9">Belongs to the phosphofructokinase type A (PFKA) family. Mixed-substrate PFK group III subfamily.</text>
</comment>
<feature type="binding site" evidence="9">
    <location>
        <position position="119"/>
    </location>
    <ligand>
        <name>Mg(2+)</name>
        <dbReference type="ChEBI" id="CHEBI:18420"/>
        <note>catalytic</note>
    </ligand>
</feature>
<protein>
    <recommendedName>
        <fullName evidence="9">ATP-dependent 6-phosphofructokinase</fullName>
        <shortName evidence="9">ATP-PFK</shortName>
        <shortName evidence="9">Phosphofructokinase</shortName>
        <ecNumber evidence="9">2.7.1.11</ecNumber>
    </recommendedName>
    <alternativeName>
        <fullName evidence="9">Phosphohexokinase</fullName>
    </alternativeName>
</protein>
<keyword evidence="9" id="KW-0067">ATP-binding</keyword>
<keyword evidence="12" id="KW-1185">Reference proteome</keyword>
<evidence type="ECO:0000256" key="5">
    <source>
        <dbReference type="ARBA" id="ARBA00022723"/>
    </source>
</evidence>
<evidence type="ECO:0000256" key="3">
    <source>
        <dbReference type="ARBA" id="ARBA00022490"/>
    </source>
</evidence>
<dbReference type="GO" id="GO:0003872">
    <property type="term" value="F:6-phosphofructokinase activity"/>
    <property type="evidence" value="ECO:0007669"/>
    <property type="project" value="UniProtKB-UniRule"/>
</dbReference>
<dbReference type="GO" id="GO:0046872">
    <property type="term" value="F:metal ion binding"/>
    <property type="evidence" value="ECO:0007669"/>
    <property type="project" value="UniProtKB-KW"/>
</dbReference>
<feature type="domain" description="Phosphofructokinase" evidence="10">
    <location>
        <begin position="6"/>
        <end position="315"/>
    </location>
</feature>
<dbReference type="NCBIfam" id="TIGR02483">
    <property type="entry name" value="PFK_mixed"/>
    <property type="match status" value="1"/>
</dbReference>
<dbReference type="Proteomes" id="UP000268094">
    <property type="component" value="Unassembled WGS sequence"/>
</dbReference>
<feature type="binding site" evidence="9">
    <location>
        <position position="284"/>
    </location>
    <ligand>
        <name>substrate</name>
        <note>ligand shared between dimeric partners</note>
    </ligand>
</feature>
<comment type="subunit">
    <text evidence="9">Homodimer or homotetramer.</text>
</comment>
<feature type="binding site" evidence="9">
    <location>
        <position position="14"/>
    </location>
    <ligand>
        <name>ATP</name>
        <dbReference type="ChEBI" id="CHEBI:30616"/>
    </ligand>
</feature>
<dbReference type="GO" id="GO:0048029">
    <property type="term" value="F:monosaccharide binding"/>
    <property type="evidence" value="ECO:0007669"/>
    <property type="project" value="TreeGrafter"/>
</dbReference>
<keyword evidence="4 9" id="KW-0808">Transferase</keyword>
<dbReference type="InterPro" id="IPR000023">
    <property type="entry name" value="Phosphofructokinase_dom"/>
</dbReference>
<feature type="binding site" evidence="9">
    <location>
        <position position="178"/>
    </location>
    <ligand>
        <name>substrate</name>
        <note>ligand shared between dimeric partners</note>
    </ligand>
</feature>
<dbReference type="EMBL" id="RAVZ01000578">
    <property type="protein sequence ID" value="RKG69174.1"/>
    <property type="molecule type" value="Genomic_DNA"/>
</dbReference>
<accession>A0A3A8HNV0</accession>
<reference evidence="12" key="1">
    <citation type="submission" date="2018-09" db="EMBL/GenBank/DDBJ databases">
        <authorList>
            <person name="Livingstone P.G."/>
            <person name="Whitworth D.E."/>
        </authorList>
    </citation>
    <scope>NUCLEOTIDE SEQUENCE [LARGE SCALE GENOMIC DNA]</scope>
    <source>
        <strain evidence="12">CA054A</strain>
    </source>
</reference>
<dbReference type="GO" id="GO:0070095">
    <property type="term" value="F:fructose-6-phosphate binding"/>
    <property type="evidence" value="ECO:0007669"/>
    <property type="project" value="TreeGrafter"/>
</dbReference>
<dbReference type="GO" id="GO:0005945">
    <property type="term" value="C:6-phosphofructokinase complex"/>
    <property type="evidence" value="ECO:0007669"/>
    <property type="project" value="TreeGrafter"/>
</dbReference>
<dbReference type="InterPro" id="IPR015912">
    <property type="entry name" value="Phosphofructokinase_CS"/>
</dbReference>
<dbReference type="NCBIfam" id="NF002872">
    <property type="entry name" value="PRK03202.1"/>
    <property type="match status" value="1"/>
</dbReference>
<keyword evidence="9" id="KW-0547">Nucleotide-binding</keyword>
<dbReference type="InterPro" id="IPR012829">
    <property type="entry name" value="Phosphofructokinase_III"/>
</dbReference>
<feature type="active site" description="Proton acceptor" evidence="9">
    <location>
        <position position="143"/>
    </location>
</feature>
<comment type="pathway">
    <text evidence="2 9">Carbohydrate degradation; glycolysis; D-glyceraldehyde 3-phosphate and glycerone phosphate from D-glucose: step 3/4.</text>
</comment>
<evidence type="ECO:0000256" key="8">
    <source>
        <dbReference type="ARBA" id="ARBA00023152"/>
    </source>
</evidence>
<dbReference type="Pfam" id="PF00365">
    <property type="entry name" value="PFK"/>
    <property type="match status" value="1"/>
</dbReference>
<dbReference type="Gene3D" id="3.40.50.450">
    <property type="match status" value="1"/>
</dbReference>
<organism evidence="11 12">
    <name type="scientific">Corallococcus terminator</name>
    <dbReference type="NCBI Taxonomy" id="2316733"/>
    <lineage>
        <taxon>Bacteria</taxon>
        <taxon>Pseudomonadati</taxon>
        <taxon>Myxococcota</taxon>
        <taxon>Myxococcia</taxon>
        <taxon>Myxococcales</taxon>
        <taxon>Cystobacterineae</taxon>
        <taxon>Myxococcaceae</taxon>
        <taxon>Corallococcus</taxon>
    </lineage>
</organism>
<dbReference type="Gene3D" id="3.40.50.460">
    <property type="entry name" value="Phosphofructokinase domain"/>
    <property type="match status" value="1"/>
</dbReference>
<gene>
    <name evidence="9" type="primary">pfkA</name>
    <name evidence="11" type="ORF">D7V88_40280</name>
</gene>
<dbReference type="InterPro" id="IPR012003">
    <property type="entry name" value="ATP_PFK_prok-type"/>
</dbReference>
<dbReference type="PANTHER" id="PTHR13697:SF52">
    <property type="entry name" value="ATP-DEPENDENT 6-PHOSPHOFRUCTOKINASE 3"/>
    <property type="match status" value="1"/>
</dbReference>
<evidence type="ECO:0000256" key="7">
    <source>
        <dbReference type="ARBA" id="ARBA00022842"/>
    </source>
</evidence>
<dbReference type="PANTHER" id="PTHR13697">
    <property type="entry name" value="PHOSPHOFRUCTOKINASE"/>
    <property type="match status" value="1"/>
</dbReference>
<keyword evidence="3 9" id="KW-0963">Cytoplasm</keyword>
<proteinExistence type="inferred from homology"/>
<evidence type="ECO:0000313" key="11">
    <source>
        <dbReference type="EMBL" id="RKG69174.1"/>
    </source>
</evidence>
<dbReference type="GO" id="GO:0047334">
    <property type="term" value="F:diphosphate-fructose-6-phosphate 1-phosphotransferase activity"/>
    <property type="evidence" value="ECO:0007669"/>
    <property type="project" value="InterPro"/>
</dbReference>
<dbReference type="GO" id="GO:0061621">
    <property type="term" value="P:canonical glycolysis"/>
    <property type="evidence" value="ECO:0007669"/>
    <property type="project" value="TreeGrafter"/>
</dbReference>
<feature type="binding site" description="in other chain" evidence="9">
    <location>
        <begin position="141"/>
        <end position="143"/>
    </location>
    <ligand>
        <name>substrate</name>
        <note>ligand shared between dimeric partners</note>
    </ligand>
</feature>
<evidence type="ECO:0000256" key="6">
    <source>
        <dbReference type="ARBA" id="ARBA00022777"/>
    </source>
</evidence>
<comment type="caution">
    <text evidence="11">The sequence shown here is derived from an EMBL/GenBank/DDBJ whole genome shotgun (WGS) entry which is preliminary data.</text>
</comment>
<evidence type="ECO:0000256" key="9">
    <source>
        <dbReference type="HAMAP-Rule" id="MF_01976"/>
    </source>
</evidence>
<feature type="binding site" description="in other chain" evidence="9">
    <location>
        <begin position="290"/>
        <end position="293"/>
    </location>
    <ligand>
        <name>substrate</name>
        <note>ligand shared between dimeric partners</note>
    </ligand>
</feature>
<dbReference type="GO" id="GO:0006002">
    <property type="term" value="P:fructose 6-phosphate metabolic process"/>
    <property type="evidence" value="ECO:0007669"/>
    <property type="project" value="InterPro"/>
</dbReference>
<feature type="site" description="Important for substrate specificity; cannot use PPi as phosphoryl donor" evidence="9">
    <location>
        <position position="120"/>
    </location>
</feature>
<keyword evidence="7 9" id="KW-0460">Magnesium</keyword>
<dbReference type="OrthoDB" id="9802503at2"/>
<feature type="binding site" evidence="9">
    <location>
        <begin position="118"/>
        <end position="121"/>
    </location>
    <ligand>
        <name>ATP</name>
        <dbReference type="ChEBI" id="CHEBI:30616"/>
    </ligand>
</feature>
<feature type="binding site" description="in other chain" evidence="9">
    <location>
        <position position="238"/>
    </location>
    <ligand>
        <name>substrate</name>
        <note>ligand shared between dimeric partners</note>
    </ligand>
</feature>
<evidence type="ECO:0000313" key="12">
    <source>
        <dbReference type="Proteomes" id="UP000268094"/>
    </source>
</evidence>
<feature type="binding site" evidence="9">
    <location>
        <begin position="78"/>
        <end position="79"/>
    </location>
    <ligand>
        <name>ATP</name>
        <dbReference type="ChEBI" id="CHEBI:30616"/>
    </ligand>
</feature>
<evidence type="ECO:0000259" key="10">
    <source>
        <dbReference type="Pfam" id="PF00365"/>
    </source>
</evidence>
<dbReference type="GO" id="GO:0030388">
    <property type="term" value="P:fructose 1,6-bisphosphate metabolic process"/>
    <property type="evidence" value="ECO:0007669"/>
    <property type="project" value="TreeGrafter"/>
</dbReference>
<dbReference type="InterPro" id="IPR035966">
    <property type="entry name" value="PKF_sf"/>
</dbReference>
<comment type="function">
    <text evidence="9">Catalyzes the phosphorylation of D-fructose 6-phosphate to fructose 1,6-bisphosphate by ATP, the first committing step of glycolysis.</text>
</comment>
<dbReference type="PROSITE" id="PS00433">
    <property type="entry name" value="PHOSPHOFRUCTOKINASE"/>
    <property type="match status" value="1"/>
</dbReference>
<keyword evidence="5 9" id="KW-0479">Metal-binding</keyword>
<evidence type="ECO:0000256" key="4">
    <source>
        <dbReference type="ARBA" id="ARBA00022679"/>
    </source>
</evidence>
<evidence type="ECO:0000256" key="1">
    <source>
        <dbReference type="ARBA" id="ARBA00001946"/>
    </source>
</evidence>
<dbReference type="GO" id="GO:0005524">
    <property type="term" value="F:ATP binding"/>
    <property type="evidence" value="ECO:0007669"/>
    <property type="project" value="UniProtKB-KW"/>
</dbReference>
<comment type="catalytic activity">
    <reaction evidence="9">
        <text>beta-D-fructose 6-phosphate + ATP = beta-D-fructose 1,6-bisphosphate + ADP + H(+)</text>
        <dbReference type="Rhea" id="RHEA:16109"/>
        <dbReference type="ChEBI" id="CHEBI:15378"/>
        <dbReference type="ChEBI" id="CHEBI:30616"/>
        <dbReference type="ChEBI" id="CHEBI:32966"/>
        <dbReference type="ChEBI" id="CHEBI:57634"/>
        <dbReference type="ChEBI" id="CHEBI:456216"/>
        <dbReference type="EC" id="2.7.1.11"/>
    </reaction>
</comment>
<keyword evidence="6 9" id="KW-0418">Kinase</keyword>
<dbReference type="PIRSF" id="PIRSF000532">
    <property type="entry name" value="ATP_PFK_prok"/>
    <property type="match status" value="1"/>
</dbReference>
<evidence type="ECO:0000256" key="2">
    <source>
        <dbReference type="ARBA" id="ARBA00004679"/>
    </source>
</evidence>
<keyword evidence="8 9" id="KW-0324">Glycolysis</keyword>
<dbReference type="RefSeq" id="WP_120545796.1">
    <property type="nucleotide sequence ID" value="NZ_RAVZ01000578.1"/>
</dbReference>
<dbReference type="AlphaFoldDB" id="A0A3A8HNV0"/>
<feature type="binding site" description="in other chain" evidence="9">
    <location>
        <begin position="185"/>
        <end position="187"/>
    </location>
    <ligand>
        <name>substrate</name>
        <note>ligand shared between dimeric partners</note>
    </ligand>
</feature>
<name>A0A3A8HNV0_9BACT</name>
<dbReference type="UniPathway" id="UPA00109">
    <property type="reaction ID" value="UER00182"/>
</dbReference>